<sequence length="173" mass="18912">MEGDAAAEVAVAVEEPLNALSDELLPQRVLDDDVRQEVSARLKTLRTKNEQLEAERDNSRRAFEDVAAISVAAAAHITQGQGAQQAQEQHAQPSLLAQGVDWIVSLATVGGGLAFFWEENGGFQAALAPVSSLASTASWLRQGAETCAFLRRQVRRLVLWIWGERNLHSARRQ</sequence>
<dbReference type="AlphaFoldDB" id="A0A9D4TZU4"/>
<protein>
    <submittedName>
        <fullName evidence="2">Uncharacterized protein</fullName>
    </submittedName>
</protein>
<keyword evidence="1" id="KW-0175">Coiled coil</keyword>
<keyword evidence="3" id="KW-1185">Reference proteome</keyword>
<reference evidence="2" key="2">
    <citation type="submission" date="2020-11" db="EMBL/GenBank/DDBJ databases">
        <authorList>
            <person name="Cecchin M."/>
            <person name="Marcolungo L."/>
            <person name="Rossato M."/>
            <person name="Girolomoni L."/>
            <person name="Cosentino E."/>
            <person name="Cuine S."/>
            <person name="Li-Beisson Y."/>
            <person name="Delledonne M."/>
            <person name="Ballottari M."/>
        </authorList>
    </citation>
    <scope>NUCLEOTIDE SEQUENCE</scope>
    <source>
        <strain evidence="2">211/11P</strain>
        <tissue evidence="2">Whole cell</tissue>
    </source>
</reference>
<feature type="coiled-coil region" evidence="1">
    <location>
        <begin position="35"/>
        <end position="62"/>
    </location>
</feature>
<proteinExistence type="predicted"/>
<evidence type="ECO:0000313" key="2">
    <source>
        <dbReference type="EMBL" id="KAI3438857.1"/>
    </source>
</evidence>
<evidence type="ECO:0000256" key="1">
    <source>
        <dbReference type="SAM" id="Coils"/>
    </source>
</evidence>
<organism evidence="2 3">
    <name type="scientific">Chlorella vulgaris</name>
    <name type="common">Green alga</name>
    <dbReference type="NCBI Taxonomy" id="3077"/>
    <lineage>
        <taxon>Eukaryota</taxon>
        <taxon>Viridiplantae</taxon>
        <taxon>Chlorophyta</taxon>
        <taxon>core chlorophytes</taxon>
        <taxon>Trebouxiophyceae</taxon>
        <taxon>Chlorellales</taxon>
        <taxon>Chlorellaceae</taxon>
        <taxon>Chlorella clade</taxon>
        <taxon>Chlorella</taxon>
    </lineage>
</organism>
<accession>A0A9D4TZU4</accession>
<gene>
    <name evidence="2" type="ORF">D9Q98_001274</name>
</gene>
<name>A0A9D4TZU4_CHLVU</name>
<dbReference type="Proteomes" id="UP001055712">
    <property type="component" value="Unassembled WGS sequence"/>
</dbReference>
<evidence type="ECO:0000313" key="3">
    <source>
        <dbReference type="Proteomes" id="UP001055712"/>
    </source>
</evidence>
<dbReference type="EMBL" id="SIDB01000001">
    <property type="protein sequence ID" value="KAI3438857.1"/>
    <property type="molecule type" value="Genomic_DNA"/>
</dbReference>
<comment type="caution">
    <text evidence="2">The sequence shown here is derived from an EMBL/GenBank/DDBJ whole genome shotgun (WGS) entry which is preliminary data.</text>
</comment>
<reference evidence="2" key="1">
    <citation type="journal article" date="2019" name="Plant J.">
        <title>Chlorella vulgaris genome assembly and annotation reveals the molecular basis for metabolic acclimation to high light conditions.</title>
        <authorList>
            <person name="Cecchin M."/>
            <person name="Marcolungo L."/>
            <person name="Rossato M."/>
            <person name="Girolomoni L."/>
            <person name="Cosentino E."/>
            <person name="Cuine S."/>
            <person name="Li-Beisson Y."/>
            <person name="Delledonne M."/>
            <person name="Ballottari M."/>
        </authorList>
    </citation>
    <scope>NUCLEOTIDE SEQUENCE</scope>
    <source>
        <strain evidence="2">211/11P</strain>
    </source>
</reference>